<dbReference type="PROSITE" id="PS50271">
    <property type="entry name" value="ZF_UBP"/>
    <property type="match status" value="1"/>
</dbReference>
<evidence type="ECO:0000256" key="2">
    <source>
        <dbReference type="ARBA" id="ARBA00022771"/>
    </source>
</evidence>
<dbReference type="Gene3D" id="3.90.70.10">
    <property type="entry name" value="Cysteine proteinases"/>
    <property type="match status" value="1"/>
</dbReference>
<evidence type="ECO:0000259" key="6">
    <source>
        <dbReference type="PROSITE" id="PS50271"/>
    </source>
</evidence>
<dbReference type="Pfam" id="PF02148">
    <property type="entry name" value="zf-UBP"/>
    <property type="match status" value="1"/>
</dbReference>
<dbReference type="Gene3D" id="3.30.40.10">
    <property type="entry name" value="Zinc/RING finger domain, C3HC4 (zinc finger)"/>
    <property type="match status" value="1"/>
</dbReference>
<dbReference type="InterPro" id="IPR001607">
    <property type="entry name" value="Znf_UBP"/>
</dbReference>
<dbReference type="SUPFAM" id="SSF54001">
    <property type="entry name" value="Cysteine proteinases"/>
    <property type="match status" value="1"/>
</dbReference>
<keyword evidence="3" id="KW-0862">Zinc</keyword>
<dbReference type="OrthoDB" id="361536at2759"/>
<accession>A0A9W8G5K4</accession>
<dbReference type="EC" id="3.4.19.12" evidence="7"/>
<evidence type="ECO:0000256" key="1">
    <source>
        <dbReference type="ARBA" id="ARBA00022723"/>
    </source>
</evidence>
<feature type="domain" description="USP" evidence="5">
    <location>
        <begin position="126"/>
        <end position="342"/>
    </location>
</feature>
<comment type="caution">
    <text evidence="7">The sequence shown here is derived from an EMBL/GenBank/DDBJ whole genome shotgun (WGS) entry which is preliminary data.</text>
</comment>
<dbReference type="GO" id="GO:0008270">
    <property type="term" value="F:zinc ion binding"/>
    <property type="evidence" value="ECO:0007669"/>
    <property type="project" value="UniProtKB-KW"/>
</dbReference>
<dbReference type="InterPro" id="IPR050185">
    <property type="entry name" value="Ub_carboxyl-term_hydrolase"/>
</dbReference>
<organism evidence="7 8">
    <name type="scientific">Coemansia spiralis</name>
    <dbReference type="NCBI Taxonomy" id="417178"/>
    <lineage>
        <taxon>Eukaryota</taxon>
        <taxon>Fungi</taxon>
        <taxon>Fungi incertae sedis</taxon>
        <taxon>Zoopagomycota</taxon>
        <taxon>Kickxellomycotina</taxon>
        <taxon>Kickxellomycetes</taxon>
        <taxon>Kickxellales</taxon>
        <taxon>Kickxellaceae</taxon>
        <taxon>Coemansia</taxon>
    </lineage>
</organism>
<keyword evidence="8" id="KW-1185">Reference proteome</keyword>
<evidence type="ECO:0000313" key="8">
    <source>
        <dbReference type="Proteomes" id="UP001151516"/>
    </source>
</evidence>
<dbReference type="InterPro" id="IPR038765">
    <property type="entry name" value="Papain-like_cys_pep_sf"/>
</dbReference>
<evidence type="ECO:0000313" key="7">
    <source>
        <dbReference type="EMBL" id="KAJ2679225.1"/>
    </source>
</evidence>
<feature type="domain" description="UBP-type" evidence="6">
    <location>
        <begin position="1"/>
        <end position="84"/>
    </location>
</feature>
<evidence type="ECO:0000256" key="3">
    <source>
        <dbReference type="ARBA" id="ARBA00022833"/>
    </source>
</evidence>
<dbReference type="Proteomes" id="UP001151516">
    <property type="component" value="Unassembled WGS sequence"/>
</dbReference>
<sequence>TCDKRENLWLCLTCGNVGCGRRQYDGSGGNNHGISHYEATGHSVSVKLGTITPEGTADAYCYTCDDNKMDPHLAAHLKVFGINVAAQQKTEKSVAELQLDQNLKFDFSMTTADGAKLEPVAGPGLTGLKNLGNSCYMASVLQCVFGIDRFRDRYFPTAGDHFATCTQANPAQCMLCQLHKLANGLWSGRYATLESDGEGGVAHQAGIAPSTFKAAVAKDHYEFSTMRQQDAFEFLLHLAKQVDVVERSVDSGNSNPNKVFDFTTEERLQCMGCLKVRYKVQPARSVSLPVIKRPLDEGLAPVSLAECLELMTAEETIDGYQCPECEQPTQAVKSARFASFPK</sequence>
<keyword evidence="2 4" id="KW-0863">Zinc-finger</keyword>
<dbReference type="InterPro" id="IPR028889">
    <property type="entry name" value="USP"/>
</dbReference>
<name>A0A9W8G5K4_9FUNG</name>
<dbReference type="GO" id="GO:0004843">
    <property type="term" value="F:cysteine-type deubiquitinase activity"/>
    <property type="evidence" value="ECO:0007669"/>
    <property type="project" value="UniProtKB-EC"/>
</dbReference>
<protein>
    <submittedName>
        <fullName evidence="7">Ubiquitin C-terminal hydrolase Ubp14</fullName>
        <ecNumber evidence="7">3.4.19.12</ecNumber>
    </submittedName>
</protein>
<dbReference type="PROSITE" id="PS50235">
    <property type="entry name" value="USP_3"/>
    <property type="match status" value="1"/>
</dbReference>
<dbReference type="GO" id="GO:0016579">
    <property type="term" value="P:protein deubiquitination"/>
    <property type="evidence" value="ECO:0007669"/>
    <property type="project" value="InterPro"/>
</dbReference>
<dbReference type="EMBL" id="JANBTX010000845">
    <property type="protein sequence ID" value="KAJ2679225.1"/>
    <property type="molecule type" value="Genomic_DNA"/>
</dbReference>
<feature type="non-terminal residue" evidence="7">
    <location>
        <position position="342"/>
    </location>
</feature>
<evidence type="ECO:0000256" key="4">
    <source>
        <dbReference type="PROSITE-ProRule" id="PRU00502"/>
    </source>
</evidence>
<dbReference type="FunFam" id="3.30.40.10:FF:000396">
    <property type="entry name" value="Ubiquitin carboxyl-terminal hydrolase"/>
    <property type="match status" value="1"/>
</dbReference>
<proteinExistence type="predicted"/>
<evidence type="ECO:0000259" key="5">
    <source>
        <dbReference type="PROSITE" id="PS50235"/>
    </source>
</evidence>
<dbReference type="InterPro" id="IPR018200">
    <property type="entry name" value="USP_CS"/>
</dbReference>
<dbReference type="Pfam" id="PF00443">
    <property type="entry name" value="UCH"/>
    <property type="match status" value="1"/>
</dbReference>
<gene>
    <name evidence="7" type="primary">ubp14_3</name>
    <name evidence="7" type="ORF">IWW39_006493</name>
</gene>
<dbReference type="SUPFAM" id="SSF57850">
    <property type="entry name" value="RING/U-box"/>
    <property type="match status" value="1"/>
</dbReference>
<keyword evidence="7" id="KW-0378">Hydrolase</keyword>
<dbReference type="PANTHER" id="PTHR21646">
    <property type="entry name" value="UBIQUITIN CARBOXYL-TERMINAL HYDROLASE"/>
    <property type="match status" value="1"/>
</dbReference>
<dbReference type="InterPro" id="IPR001394">
    <property type="entry name" value="Peptidase_C19_UCH"/>
</dbReference>
<feature type="non-terminal residue" evidence="7">
    <location>
        <position position="1"/>
    </location>
</feature>
<dbReference type="InterPro" id="IPR013083">
    <property type="entry name" value="Znf_RING/FYVE/PHD"/>
</dbReference>
<keyword evidence="1" id="KW-0479">Metal-binding</keyword>
<dbReference type="SMART" id="SM00290">
    <property type="entry name" value="ZnF_UBP"/>
    <property type="match status" value="1"/>
</dbReference>
<dbReference type="PANTHER" id="PTHR21646:SF10">
    <property type="entry name" value="UBIQUITIN CARBOXYL-TERMINAL HYDROLASE 14"/>
    <property type="match status" value="1"/>
</dbReference>
<dbReference type="PROSITE" id="PS00972">
    <property type="entry name" value="USP_1"/>
    <property type="match status" value="1"/>
</dbReference>
<dbReference type="AlphaFoldDB" id="A0A9W8G5K4"/>
<reference evidence="7" key="1">
    <citation type="submission" date="2022-07" db="EMBL/GenBank/DDBJ databases">
        <title>Phylogenomic reconstructions and comparative analyses of Kickxellomycotina fungi.</title>
        <authorList>
            <person name="Reynolds N.K."/>
            <person name="Stajich J.E."/>
            <person name="Barry K."/>
            <person name="Grigoriev I.V."/>
            <person name="Crous P."/>
            <person name="Smith M.E."/>
        </authorList>
    </citation>
    <scope>NUCLEOTIDE SEQUENCE</scope>
    <source>
        <strain evidence="7">CBS 109367</strain>
    </source>
</reference>